<evidence type="ECO:0000259" key="3">
    <source>
        <dbReference type="Pfam" id="PF25428"/>
    </source>
</evidence>
<feature type="domain" description="Knl1 C-terminal RWD" evidence="2">
    <location>
        <begin position="1594"/>
        <end position="1746"/>
    </location>
</feature>
<evidence type="ECO:0000256" key="1">
    <source>
        <dbReference type="SAM" id="MobiDB-lite"/>
    </source>
</evidence>
<accession>A0A5N6RA30</accession>
<proteinExistence type="predicted"/>
<dbReference type="InterPro" id="IPR008586">
    <property type="entry name" value="DUF868_pln"/>
</dbReference>
<feature type="compositionally biased region" description="Basic and acidic residues" evidence="1">
    <location>
        <begin position="1351"/>
        <end position="1361"/>
    </location>
</feature>
<dbReference type="EMBL" id="CM017326">
    <property type="protein sequence ID" value="KAE8075484.1"/>
    <property type="molecule type" value="Genomic_DNA"/>
</dbReference>
<feature type="compositionally biased region" description="Low complexity" evidence="1">
    <location>
        <begin position="937"/>
        <end position="948"/>
    </location>
</feature>
<feature type="compositionally biased region" description="Low complexity" evidence="1">
    <location>
        <begin position="1311"/>
        <end position="1322"/>
    </location>
</feature>
<dbReference type="Pfam" id="PF18210">
    <property type="entry name" value="Knl1_RWD_C"/>
    <property type="match status" value="1"/>
</dbReference>
<dbReference type="PANTHER" id="PTHR35707:SF1">
    <property type="entry name" value="SPC7 KINETOCHORE PROTEIN DOMAIN-CONTAINING PROTEIN"/>
    <property type="match status" value="1"/>
</dbReference>
<dbReference type="InterPro" id="IPR057216">
    <property type="entry name" value="DUF7894"/>
</dbReference>
<feature type="domain" description="DUF7894" evidence="3">
    <location>
        <begin position="356"/>
        <end position="529"/>
    </location>
</feature>
<feature type="region of interest" description="Disordered" evidence="1">
    <location>
        <begin position="556"/>
        <end position="631"/>
    </location>
</feature>
<feature type="region of interest" description="Disordered" evidence="1">
    <location>
        <begin position="848"/>
        <end position="881"/>
    </location>
</feature>
<feature type="compositionally biased region" description="Basic and acidic residues" evidence="1">
    <location>
        <begin position="1275"/>
        <end position="1290"/>
    </location>
</feature>
<sequence>MSFGRSFRAQSLNQQFPLAERITVEEPAAAATNKTAQSTVTCVYQANIAAYWRRVTVSWCKNLMNHSFSIKVDSLESDFHYSCKIDLKPWHFWSKKGYKSFEVEGNQVDVYWDLRSAKFAGSPEPCADYYVALVSDEEVVLLLGDYKKKAYKRTKSRPALVDAFLVYKKENVFAKRSFSTRAKFDERKEHDIVVESSTSGPRDPEMWISIDGIVLIHVRNLQWKFRGNQTVLVNNNPLQVLWDVHDWLFSSPGMGHGLFIFKPGAPDHQCDQSETNEGSSHNGDTPTCTVDSDGSTSGCLSFWWKKKKEKMKVVFLFRDSEGLASAIYDSLRPNPNSSLLQVPRPTPHSIFPLDIVLLLLMETYEPPVLACAVNEVLSQITGEKSSAMPTLIVPFVLASSKFKWESKPLTTDESKASIYGIQMGPETDVTQAMAARTQKVPSSLQIHHEPSACLLHLVRVLKLPTYVLIGPIRGRPASDKALGEELEILYEMGELLASASGLCFLRERVMWQPTTNTSKDSEEPWRALYACKKRRANRRVSFADVEITSVHFFNRDDDLSEDQPATPNSPHSGPEPEVLGYIRDLADSDDSTPVPEPDDPRNSFLRPIGSPSPGSSTVGSASAVSNDDEDNFFGPVSENFIRPGRLSDSGASDDITMDSTAFSKHFHSLARSDSGGGGDLKTPTITRAHRLLAFEDSATTPSNTATPTDSASFMVLTKAKKPVLPVDKVSSGGGGGCKDSNDMSIVGENPRSFDYGRISPRLDALLAEGSNILNSISIDSKCLMGSEDMHEMSAEAVSLPSTKTSEASGGSTAIPVDQISHDHQIQTPKQLTEGVKEFSENAIEMFSPIPQFTDDNRGTPSNKDGSSEFRRSDRGINQKSGERYRSFLEGSISLLSSEQQQSFVNTPNSAKYMGIVTPSSKLPGFFSSKESIRHGESMSSIQKSISKLKIPEPSSSSSTLKEGINKLKHRLSNYSSMPSSFNTVLAGNSKDPQEGHADNPIAHLEEHLCTADVKNEEKNLTDIDGDGIETPKNIGMLSQNEVILGLAKDGESPNYMSLGLVSKDKNPMTAVGSPSQFTRSGLKLVQNFSMSENPTEGTLVTSGADSSSVEITLDYRKDKRVAGMPDNFVSSPVKRLGQDSSASMEYQGSVSHDLKQLGQYNKLVSGSGQDRDSIQHVNGDSHSTLVADKLDSLLSEMRAESDASFLRTSHVKEFAKVERVLDNNIAHLRNESETFIKIQSPLRERDAMNLQFESTDKNLKAVADPRQSNLYFARRKNEPSLEKSPSKKDLAQSLTLKEPAQSSYRKKPIWSPTSKESTPSPSRQDPSSASHDYVMPPFVGKDVLSPRSSSSKRDNNCRDEVHISQSPFPARDMDIYSGQKRRNIQIVFGDGDHIDKLTRIQKSPKGDKSGGHNLEFMLEQANQVNNEGEKIGGDKTRMHWADILVKFSGDAKQLLSGSIDNLNLKAICILEDFVARLLKVKKYEILCSEIQSQGNIDHFSSVRHKRVAETRLLMYEIAYKKAKMQLMGVKRDILLKRVQQLSSGIQECQVLKLKIEHLSECGVGDALIDNSLLQTSLVNFEGMHEACCDEVTKIRQEFEALDRKIESLCKRFHSNCRMKGEPNCANALALVHDHLKNRMLCRFIRQDLQLREIDDFESRNGHYDILLNYQGYISQRFTVNTGPLTSIIISNKLNDINILKNFPNMDAGVAFSFLVNAETTKKYVGSRCLAKETQISTSLLCNLLDVVEEVQLTQIEIRNLVQTSFHSPSVNQLDLQLCFIEFYSGRKVTLTLDMTCLNRGVYPSEIIPNEIHVGTAGGPEKSWPESVIAEIRAAAENLTTGYSRIVRLCRSVSEVVQASSTSMVADKV</sequence>
<evidence type="ECO:0000259" key="2">
    <source>
        <dbReference type="Pfam" id="PF18210"/>
    </source>
</evidence>
<dbReference type="OrthoDB" id="1929367at2759"/>
<feature type="region of interest" description="Disordered" evidence="1">
    <location>
        <begin position="269"/>
        <end position="295"/>
    </location>
</feature>
<keyword evidence="5" id="KW-1185">Reference proteome</keyword>
<dbReference type="PANTHER" id="PTHR35707">
    <property type="entry name" value="OS06G0608100 PROTEIN"/>
    <property type="match status" value="1"/>
</dbReference>
<feature type="compositionally biased region" description="Polar residues" evidence="1">
    <location>
        <begin position="1292"/>
        <end position="1303"/>
    </location>
</feature>
<reference evidence="4 5" key="1">
    <citation type="submission" date="2019-06" db="EMBL/GenBank/DDBJ databases">
        <title>A chromosomal-level reference genome of Carpinus fangiana (Coryloideae, Betulaceae).</title>
        <authorList>
            <person name="Yang X."/>
            <person name="Wang Z."/>
            <person name="Zhang L."/>
            <person name="Hao G."/>
            <person name="Liu J."/>
            <person name="Yang Y."/>
        </authorList>
    </citation>
    <scope>NUCLEOTIDE SEQUENCE [LARGE SCALE GENOMIC DNA]</scope>
    <source>
        <strain evidence="4">Cfa_2016G</strain>
        <tissue evidence="4">Leaf</tissue>
    </source>
</reference>
<protein>
    <submittedName>
        <fullName evidence="4">Uncharacterized protein</fullName>
    </submittedName>
</protein>
<feature type="compositionally biased region" description="Low complexity" evidence="1">
    <location>
        <begin position="611"/>
        <end position="625"/>
    </location>
</feature>
<organism evidence="4 5">
    <name type="scientific">Carpinus fangiana</name>
    <dbReference type="NCBI Taxonomy" id="176857"/>
    <lineage>
        <taxon>Eukaryota</taxon>
        <taxon>Viridiplantae</taxon>
        <taxon>Streptophyta</taxon>
        <taxon>Embryophyta</taxon>
        <taxon>Tracheophyta</taxon>
        <taxon>Spermatophyta</taxon>
        <taxon>Magnoliopsida</taxon>
        <taxon>eudicotyledons</taxon>
        <taxon>Gunneridae</taxon>
        <taxon>Pentapetalae</taxon>
        <taxon>rosids</taxon>
        <taxon>fabids</taxon>
        <taxon>Fagales</taxon>
        <taxon>Betulaceae</taxon>
        <taxon>Carpinus</taxon>
    </lineage>
</organism>
<evidence type="ECO:0000313" key="4">
    <source>
        <dbReference type="EMBL" id="KAE8075484.1"/>
    </source>
</evidence>
<feature type="compositionally biased region" description="Basic and acidic residues" evidence="1">
    <location>
        <begin position="865"/>
        <end position="881"/>
    </location>
</feature>
<feature type="region of interest" description="Disordered" evidence="1">
    <location>
        <begin position="932"/>
        <end position="961"/>
    </location>
</feature>
<feature type="compositionally biased region" description="Polar residues" evidence="1">
    <location>
        <begin position="272"/>
        <end position="295"/>
    </location>
</feature>
<dbReference type="InterPro" id="IPR040850">
    <property type="entry name" value="Knl1_RWD_C"/>
</dbReference>
<evidence type="ECO:0000313" key="5">
    <source>
        <dbReference type="Proteomes" id="UP000327013"/>
    </source>
</evidence>
<name>A0A5N6RA30_9ROSI</name>
<gene>
    <name evidence="4" type="ORF">FH972_014199</name>
</gene>
<dbReference type="Pfam" id="PF05910">
    <property type="entry name" value="DUF868"/>
    <property type="match status" value="1"/>
</dbReference>
<dbReference type="Pfam" id="PF25428">
    <property type="entry name" value="DUF7894"/>
    <property type="match status" value="1"/>
</dbReference>
<feature type="region of interest" description="Disordered" evidence="1">
    <location>
        <begin position="1270"/>
        <end position="1361"/>
    </location>
</feature>
<dbReference type="Proteomes" id="UP000327013">
    <property type="component" value="Chromosome 6"/>
</dbReference>